<dbReference type="AlphaFoldDB" id="C4JDJ3"/>
<evidence type="ECO:0000313" key="7">
    <source>
        <dbReference type="EMBL" id="EEP75906.1"/>
    </source>
</evidence>
<dbReference type="Pfam" id="PF00067">
    <property type="entry name" value="p450"/>
    <property type="match status" value="1"/>
</dbReference>
<dbReference type="RefSeq" id="XP_002541239.1">
    <property type="nucleotide sequence ID" value="XM_002541193.1"/>
</dbReference>
<accession>C4JDJ3</accession>
<dbReference type="Gene3D" id="1.10.630.10">
    <property type="entry name" value="Cytochrome P450"/>
    <property type="match status" value="1"/>
</dbReference>
<evidence type="ECO:0008006" key="9">
    <source>
        <dbReference type="Google" id="ProtNLM"/>
    </source>
</evidence>
<dbReference type="PANTHER" id="PTHR24305:SF166">
    <property type="entry name" value="CYTOCHROME P450 12A4, MITOCHONDRIAL-RELATED"/>
    <property type="match status" value="1"/>
</dbReference>
<keyword evidence="5 6" id="KW-0408">Iron</keyword>
<keyword evidence="6" id="KW-0349">Heme</keyword>
<dbReference type="PRINTS" id="PR00465">
    <property type="entry name" value="EP450IV"/>
</dbReference>
<comment type="cofactor">
    <cofactor evidence="1 6">
        <name>heme</name>
        <dbReference type="ChEBI" id="CHEBI:30413"/>
    </cofactor>
</comment>
<evidence type="ECO:0000256" key="2">
    <source>
        <dbReference type="ARBA" id="ARBA00010617"/>
    </source>
</evidence>
<dbReference type="PRINTS" id="PR00385">
    <property type="entry name" value="P450"/>
</dbReference>
<proteinExistence type="inferred from homology"/>
<dbReference type="GeneID" id="8443699"/>
<dbReference type="InParanoid" id="C4JDJ3"/>
<gene>
    <name evidence="7" type="ORF">UREG_00753</name>
</gene>
<evidence type="ECO:0000256" key="5">
    <source>
        <dbReference type="ARBA" id="ARBA00023004"/>
    </source>
</evidence>
<comment type="similarity">
    <text evidence="2">Belongs to the cytochrome P450 family.</text>
</comment>
<dbReference type="OMA" id="GRVWETI"/>
<evidence type="ECO:0000313" key="8">
    <source>
        <dbReference type="Proteomes" id="UP000002058"/>
    </source>
</evidence>
<feature type="binding site" description="axial binding residue" evidence="6">
    <location>
        <position position="402"/>
    </location>
    <ligand>
        <name>heme</name>
        <dbReference type="ChEBI" id="CHEBI:30413"/>
    </ligand>
    <ligandPart>
        <name>Fe</name>
        <dbReference type="ChEBI" id="CHEBI:18248"/>
    </ligandPart>
</feature>
<dbReference type="GO" id="GO:0004497">
    <property type="term" value="F:monooxygenase activity"/>
    <property type="evidence" value="ECO:0007669"/>
    <property type="project" value="InterPro"/>
</dbReference>
<dbReference type="InterPro" id="IPR002403">
    <property type="entry name" value="Cyt_P450_E_grp-IV"/>
</dbReference>
<dbReference type="KEGG" id="ure:UREG_00753"/>
<dbReference type="SUPFAM" id="SSF48264">
    <property type="entry name" value="Cytochrome P450"/>
    <property type="match status" value="1"/>
</dbReference>
<dbReference type="InterPro" id="IPR050121">
    <property type="entry name" value="Cytochrome_P450_monoxygenase"/>
</dbReference>
<dbReference type="CDD" id="cd11059">
    <property type="entry name" value="CYP_fungal"/>
    <property type="match status" value="1"/>
</dbReference>
<dbReference type="eggNOG" id="KOG0158">
    <property type="taxonomic scope" value="Eukaryota"/>
</dbReference>
<dbReference type="HOGENOM" id="CLU_001570_14_2_1"/>
<dbReference type="PANTHER" id="PTHR24305">
    <property type="entry name" value="CYTOCHROME P450"/>
    <property type="match status" value="1"/>
</dbReference>
<keyword evidence="3 6" id="KW-0479">Metal-binding</keyword>
<name>C4JDJ3_UNCRE</name>
<dbReference type="VEuPathDB" id="FungiDB:UREG_00753"/>
<keyword evidence="4" id="KW-0560">Oxidoreductase</keyword>
<organism evidence="7 8">
    <name type="scientific">Uncinocarpus reesii (strain UAMH 1704)</name>
    <dbReference type="NCBI Taxonomy" id="336963"/>
    <lineage>
        <taxon>Eukaryota</taxon>
        <taxon>Fungi</taxon>
        <taxon>Dikarya</taxon>
        <taxon>Ascomycota</taxon>
        <taxon>Pezizomycotina</taxon>
        <taxon>Eurotiomycetes</taxon>
        <taxon>Eurotiomycetidae</taxon>
        <taxon>Onygenales</taxon>
        <taxon>Onygenaceae</taxon>
        <taxon>Uncinocarpus</taxon>
    </lineage>
</organism>
<dbReference type="EMBL" id="CH476615">
    <property type="protein sequence ID" value="EEP75906.1"/>
    <property type="molecule type" value="Genomic_DNA"/>
</dbReference>
<evidence type="ECO:0000256" key="3">
    <source>
        <dbReference type="ARBA" id="ARBA00022723"/>
    </source>
</evidence>
<reference evidence="8" key="1">
    <citation type="journal article" date="2009" name="Genome Res.">
        <title>Comparative genomic analyses of the human fungal pathogens Coccidioides and their relatives.</title>
        <authorList>
            <person name="Sharpton T.J."/>
            <person name="Stajich J.E."/>
            <person name="Rounsley S.D."/>
            <person name="Gardner M.J."/>
            <person name="Wortman J.R."/>
            <person name="Jordar V.S."/>
            <person name="Maiti R."/>
            <person name="Kodira C.D."/>
            <person name="Neafsey D.E."/>
            <person name="Zeng Q."/>
            <person name="Hung C.-Y."/>
            <person name="McMahan C."/>
            <person name="Muszewska A."/>
            <person name="Grynberg M."/>
            <person name="Mandel M.A."/>
            <person name="Kellner E.M."/>
            <person name="Barker B.M."/>
            <person name="Galgiani J.N."/>
            <person name="Orbach M.J."/>
            <person name="Kirkland T.N."/>
            <person name="Cole G.T."/>
            <person name="Henn M.R."/>
            <person name="Birren B.W."/>
            <person name="Taylor J.W."/>
        </authorList>
    </citation>
    <scope>NUCLEOTIDE SEQUENCE [LARGE SCALE GENOMIC DNA]</scope>
    <source>
        <strain evidence="8">UAMH 1704</strain>
    </source>
</reference>
<evidence type="ECO:0000256" key="6">
    <source>
        <dbReference type="PIRSR" id="PIRSR602403-1"/>
    </source>
</evidence>
<keyword evidence="8" id="KW-1185">Reference proteome</keyword>
<dbReference type="GO" id="GO:0016705">
    <property type="term" value="F:oxidoreductase activity, acting on paired donors, with incorporation or reduction of molecular oxygen"/>
    <property type="evidence" value="ECO:0007669"/>
    <property type="project" value="InterPro"/>
</dbReference>
<dbReference type="InterPro" id="IPR036396">
    <property type="entry name" value="Cyt_P450_sf"/>
</dbReference>
<protein>
    <recommendedName>
        <fullName evidence="9">Cytochrome P450</fullName>
    </recommendedName>
</protein>
<sequence>MIFIVGTDRHDILLMHRKYGPAVQLGPREISFCHADALPQIYAGPKGLDSGDALLALRNYGTDNLITTLDADLHAARRKMIIGLYSGPAVAAPAFQAGFKKYIEQFMQVIEAKATASPCRTVDVSSWLRWLTGDIVIHHVYGEKNHPNLLREEKSRETFNELFATTMDTMTGPFAILAGWFPRLTTPLRKSLAPDKIGRSMMEQVESAIISKVPENKETPVTHLEQLTSILKKDGPSHILPDKNFIASDCFDNFAAGSFIPADLLCALVWELSLPQNKTYQNKLRQELHDAGISPGTYPDLSVVQKLPYLDGVLREVLRLYIPLPFGLPRVVKKGQEVTVLGTKIPAGMTIHSQAYCLHRDPNAFPDPENWNPERWNIPIMSPKYREMQRMFWPFGSGPRMCSGKNVAWAELRLTTARIYSTYETALDQAFLDKNGALLPNQERKGYFPFKLAEPIRFLKV</sequence>
<evidence type="ECO:0000256" key="4">
    <source>
        <dbReference type="ARBA" id="ARBA00023002"/>
    </source>
</evidence>
<dbReference type="Proteomes" id="UP000002058">
    <property type="component" value="Unassembled WGS sequence"/>
</dbReference>
<dbReference type="GO" id="GO:0005506">
    <property type="term" value="F:iron ion binding"/>
    <property type="evidence" value="ECO:0007669"/>
    <property type="project" value="InterPro"/>
</dbReference>
<dbReference type="GO" id="GO:0020037">
    <property type="term" value="F:heme binding"/>
    <property type="evidence" value="ECO:0007669"/>
    <property type="project" value="InterPro"/>
</dbReference>
<evidence type="ECO:0000256" key="1">
    <source>
        <dbReference type="ARBA" id="ARBA00001971"/>
    </source>
</evidence>
<dbReference type="InterPro" id="IPR001128">
    <property type="entry name" value="Cyt_P450"/>
</dbReference>
<dbReference type="OrthoDB" id="1470350at2759"/>